<feature type="transmembrane region" description="Helical" evidence="5">
    <location>
        <begin position="75"/>
        <end position="99"/>
    </location>
</feature>
<proteinExistence type="predicted"/>
<feature type="transmembrane region" description="Helical" evidence="5">
    <location>
        <begin position="40"/>
        <end position="63"/>
    </location>
</feature>
<dbReference type="PROSITE" id="PS50262">
    <property type="entry name" value="G_PROTEIN_RECEP_F1_2"/>
    <property type="match status" value="1"/>
</dbReference>
<comment type="caution">
    <text evidence="7">The sequence shown here is derived from an EMBL/GenBank/DDBJ whole genome shotgun (WGS) entry which is preliminary data.</text>
</comment>
<evidence type="ECO:0000259" key="6">
    <source>
        <dbReference type="PROSITE" id="PS50262"/>
    </source>
</evidence>
<dbReference type="Gene3D" id="1.20.1070.10">
    <property type="entry name" value="Rhodopsin 7-helix transmembrane proteins"/>
    <property type="match status" value="1"/>
</dbReference>
<keyword evidence="8" id="KW-1185">Reference proteome</keyword>
<dbReference type="InterPro" id="IPR017452">
    <property type="entry name" value="GPCR_Rhodpsn_7TM"/>
</dbReference>
<evidence type="ECO:0000256" key="3">
    <source>
        <dbReference type="ARBA" id="ARBA00022989"/>
    </source>
</evidence>
<feature type="transmembrane region" description="Helical" evidence="5">
    <location>
        <begin position="220"/>
        <end position="244"/>
    </location>
</feature>
<comment type="subcellular location">
    <subcellularLocation>
        <location evidence="1">Membrane</location>
    </subcellularLocation>
</comment>
<keyword evidence="2 5" id="KW-0812">Transmembrane</keyword>
<sequence>MTSTPPPLPTPVLSMTLAPPQPDMSAYNSLTLFGRWYAHIHGYLSTCVCVFGIVTNIFNITVLSRKNMSTPVNNILTWLAVSDMITMLSYVPFAMHFYVLNNPTYITPEKNDWPWTVFMFFHFNLVNTTHTISIWLCVLLSILRYAHLRSPARGELIRVRRLKFSRAFIACVYIGSAIMMTPNFITKEIIEKNTSTSSVYIIRDTNIGNSDFWTTVLVQYWLYAITGKLLPCVLMFIFGSLLIYKIREKTRKRKHMMQISCTNRTRLSEHSRTTKMLLTVIVLFLATELPQGILIVLSITTPNIFDHIYVPLGDLMDILALVNNAINFVLYCSMSQKFRHTFIEVYCSCLCLRPEKEAGIPLRQKLDSYSNNNQV</sequence>
<gene>
    <name evidence="7" type="ORF">SPHA_73409</name>
</gene>
<dbReference type="Pfam" id="PF10324">
    <property type="entry name" value="7TM_GPCR_Srw"/>
    <property type="match status" value="1"/>
</dbReference>
<feature type="transmembrane region" description="Helical" evidence="5">
    <location>
        <begin position="119"/>
        <end position="143"/>
    </location>
</feature>
<organism evidence="7 8">
    <name type="scientific">Acanthosepion pharaonis</name>
    <name type="common">Pharaoh cuttlefish</name>
    <name type="synonym">Sepia pharaonis</name>
    <dbReference type="NCBI Taxonomy" id="158019"/>
    <lineage>
        <taxon>Eukaryota</taxon>
        <taxon>Metazoa</taxon>
        <taxon>Spiralia</taxon>
        <taxon>Lophotrochozoa</taxon>
        <taxon>Mollusca</taxon>
        <taxon>Cephalopoda</taxon>
        <taxon>Coleoidea</taxon>
        <taxon>Decapodiformes</taxon>
        <taxon>Sepiida</taxon>
        <taxon>Sepiina</taxon>
        <taxon>Sepiidae</taxon>
        <taxon>Acanthosepion</taxon>
    </lineage>
</organism>
<dbReference type="EMBL" id="CAHIKZ030005377">
    <property type="protein sequence ID" value="CAE1323522.1"/>
    <property type="molecule type" value="Genomic_DNA"/>
</dbReference>
<evidence type="ECO:0000256" key="5">
    <source>
        <dbReference type="SAM" id="Phobius"/>
    </source>
</evidence>
<dbReference type="PANTHER" id="PTHR46273:SF4">
    <property type="entry name" value="AT19640P"/>
    <property type="match status" value="1"/>
</dbReference>
<dbReference type="InterPro" id="IPR053219">
    <property type="entry name" value="GPCR_Dmsr-1"/>
</dbReference>
<dbReference type="Proteomes" id="UP000597762">
    <property type="component" value="Unassembled WGS sequence"/>
</dbReference>
<dbReference type="CDD" id="cd14978">
    <property type="entry name" value="7tmA_FMRFamide_R-like"/>
    <property type="match status" value="1"/>
</dbReference>
<evidence type="ECO:0000313" key="7">
    <source>
        <dbReference type="EMBL" id="CAE1323522.1"/>
    </source>
</evidence>
<dbReference type="InterPro" id="IPR019427">
    <property type="entry name" value="7TM_GPCR_serpentine_rcpt_Srw"/>
</dbReference>
<dbReference type="GO" id="GO:0005886">
    <property type="term" value="C:plasma membrane"/>
    <property type="evidence" value="ECO:0007669"/>
    <property type="project" value="TreeGrafter"/>
</dbReference>
<evidence type="ECO:0000256" key="2">
    <source>
        <dbReference type="ARBA" id="ARBA00022692"/>
    </source>
</evidence>
<evidence type="ECO:0000313" key="8">
    <source>
        <dbReference type="Proteomes" id="UP000597762"/>
    </source>
</evidence>
<dbReference type="PANTHER" id="PTHR46273">
    <property type="entry name" value="MYOSUPPRESSIN RECEPTOR 1, ISOFORM B-RELATED"/>
    <property type="match status" value="1"/>
</dbReference>
<feature type="transmembrane region" description="Helical" evidence="5">
    <location>
        <begin position="164"/>
        <end position="185"/>
    </location>
</feature>
<feature type="domain" description="G-protein coupled receptors family 1 profile" evidence="6">
    <location>
        <begin position="55"/>
        <end position="331"/>
    </location>
</feature>
<name>A0A812ELE6_ACAPH</name>
<dbReference type="OrthoDB" id="5864054at2759"/>
<keyword evidence="4 5" id="KW-0472">Membrane</keyword>
<dbReference type="PRINTS" id="PR00237">
    <property type="entry name" value="GPCRRHODOPSN"/>
</dbReference>
<dbReference type="SUPFAM" id="SSF81321">
    <property type="entry name" value="Family A G protein-coupled receptor-like"/>
    <property type="match status" value="1"/>
</dbReference>
<feature type="transmembrane region" description="Helical" evidence="5">
    <location>
        <begin position="308"/>
        <end position="330"/>
    </location>
</feature>
<dbReference type="AlphaFoldDB" id="A0A812ELE6"/>
<feature type="transmembrane region" description="Helical" evidence="5">
    <location>
        <begin position="276"/>
        <end position="296"/>
    </location>
</feature>
<dbReference type="GO" id="GO:0008528">
    <property type="term" value="F:G protein-coupled peptide receptor activity"/>
    <property type="evidence" value="ECO:0007669"/>
    <property type="project" value="InterPro"/>
</dbReference>
<evidence type="ECO:0000256" key="4">
    <source>
        <dbReference type="ARBA" id="ARBA00023136"/>
    </source>
</evidence>
<reference evidence="7" key="1">
    <citation type="submission" date="2021-01" db="EMBL/GenBank/DDBJ databases">
        <authorList>
            <person name="Li R."/>
            <person name="Bekaert M."/>
        </authorList>
    </citation>
    <scope>NUCLEOTIDE SEQUENCE</scope>
    <source>
        <strain evidence="7">Farmed</strain>
    </source>
</reference>
<evidence type="ECO:0000256" key="1">
    <source>
        <dbReference type="ARBA" id="ARBA00004370"/>
    </source>
</evidence>
<dbReference type="InterPro" id="IPR000276">
    <property type="entry name" value="GPCR_Rhodpsn"/>
</dbReference>
<protein>
    <recommendedName>
        <fullName evidence="6">G-protein coupled receptors family 1 profile domain-containing protein</fullName>
    </recommendedName>
</protein>
<keyword evidence="3 5" id="KW-1133">Transmembrane helix</keyword>
<accession>A0A812ELE6</accession>